<dbReference type="EMBL" id="GBRH01188510">
    <property type="protein sequence ID" value="JAE09386.1"/>
    <property type="molecule type" value="Transcribed_RNA"/>
</dbReference>
<reference evidence="1" key="2">
    <citation type="journal article" date="2015" name="Data Brief">
        <title>Shoot transcriptome of the giant reed, Arundo donax.</title>
        <authorList>
            <person name="Barrero R.A."/>
            <person name="Guerrero F.D."/>
            <person name="Moolhuijzen P."/>
            <person name="Goolsby J.A."/>
            <person name="Tidwell J."/>
            <person name="Bellgard S.E."/>
            <person name="Bellgard M.I."/>
        </authorList>
    </citation>
    <scope>NUCLEOTIDE SEQUENCE</scope>
    <source>
        <tissue evidence="1">Shoot tissue taken approximately 20 cm above the soil surface</tissue>
    </source>
</reference>
<accession>A0A0A9FGX7</accession>
<proteinExistence type="predicted"/>
<protein>
    <submittedName>
        <fullName evidence="1">Uncharacterized protein</fullName>
    </submittedName>
</protein>
<evidence type="ECO:0000313" key="1">
    <source>
        <dbReference type="EMBL" id="JAE09386.1"/>
    </source>
</evidence>
<dbReference type="AlphaFoldDB" id="A0A0A9FGX7"/>
<reference evidence="1" key="1">
    <citation type="submission" date="2014-09" db="EMBL/GenBank/DDBJ databases">
        <authorList>
            <person name="Magalhaes I.L.F."/>
            <person name="Oliveira U."/>
            <person name="Santos F.R."/>
            <person name="Vidigal T.H.D.A."/>
            <person name="Brescovit A.D."/>
            <person name="Santos A.J."/>
        </authorList>
    </citation>
    <scope>NUCLEOTIDE SEQUENCE</scope>
    <source>
        <tissue evidence="1">Shoot tissue taken approximately 20 cm above the soil surface</tissue>
    </source>
</reference>
<organism evidence="1">
    <name type="scientific">Arundo donax</name>
    <name type="common">Giant reed</name>
    <name type="synonym">Donax arundinaceus</name>
    <dbReference type="NCBI Taxonomy" id="35708"/>
    <lineage>
        <taxon>Eukaryota</taxon>
        <taxon>Viridiplantae</taxon>
        <taxon>Streptophyta</taxon>
        <taxon>Embryophyta</taxon>
        <taxon>Tracheophyta</taxon>
        <taxon>Spermatophyta</taxon>
        <taxon>Magnoliopsida</taxon>
        <taxon>Liliopsida</taxon>
        <taxon>Poales</taxon>
        <taxon>Poaceae</taxon>
        <taxon>PACMAD clade</taxon>
        <taxon>Arundinoideae</taxon>
        <taxon>Arundineae</taxon>
        <taxon>Arundo</taxon>
    </lineage>
</organism>
<name>A0A0A9FGX7_ARUDO</name>
<sequence length="21" mass="2381">MPLPFALEQASKKRSCSLGWM</sequence>